<gene>
    <name evidence="1" type="ORF">M9H77_16460</name>
</gene>
<comment type="caution">
    <text evidence="1">The sequence shown here is derived from an EMBL/GenBank/DDBJ whole genome shotgun (WGS) entry which is preliminary data.</text>
</comment>
<accession>A0ACC0B200</accession>
<name>A0ACC0B200_CATRO</name>
<sequence length="167" mass="19476">MNIYVSLLGSVECVDELIKKTYWEEGPVPYEHWLDTPNHLYVIANTFNFYMLQMRDGYPLPPVQVQWQYHRDVRSKYAIKPCHVEKYVRCPPNLISCHHIQPDQHPANSFTSMREACPRFLYRYASVAAPYANFPENLTSFTSSQSFEGTMLPLLSVNSKLPSKYCM</sequence>
<evidence type="ECO:0000313" key="1">
    <source>
        <dbReference type="EMBL" id="KAI5666607.1"/>
    </source>
</evidence>
<protein>
    <submittedName>
        <fullName evidence="1">Uncharacterized protein</fullName>
    </submittedName>
</protein>
<reference evidence="2" key="1">
    <citation type="journal article" date="2023" name="Nat. Plants">
        <title>Single-cell RNA sequencing provides a high-resolution roadmap for understanding the multicellular compartmentation of specialized metabolism.</title>
        <authorList>
            <person name="Sun S."/>
            <person name="Shen X."/>
            <person name="Li Y."/>
            <person name="Li Y."/>
            <person name="Wang S."/>
            <person name="Li R."/>
            <person name="Zhang H."/>
            <person name="Shen G."/>
            <person name="Guo B."/>
            <person name="Wei J."/>
            <person name="Xu J."/>
            <person name="St-Pierre B."/>
            <person name="Chen S."/>
            <person name="Sun C."/>
        </authorList>
    </citation>
    <scope>NUCLEOTIDE SEQUENCE [LARGE SCALE GENOMIC DNA]</scope>
</reference>
<evidence type="ECO:0000313" key="2">
    <source>
        <dbReference type="Proteomes" id="UP001060085"/>
    </source>
</evidence>
<organism evidence="1 2">
    <name type="scientific">Catharanthus roseus</name>
    <name type="common">Madagascar periwinkle</name>
    <name type="synonym">Vinca rosea</name>
    <dbReference type="NCBI Taxonomy" id="4058"/>
    <lineage>
        <taxon>Eukaryota</taxon>
        <taxon>Viridiplantae</taxon>
        <taxon>Streptophyta</taxon>
        <taxon>Embryophyta</taxon>
        <taxon>Tracheophyta</taxon>
        <taxon>Spermatophyta</taxon>
        <taxon>Magnoliopsida</taxon>
        <taxon>eudicotyledons</taxon>
        <taxon>Gunneridae</taxon>
        <taxon>Pentapetalae</taxon>
        <taxon>asterids</taxon>
        <taxon>lamiids</taxon>
        <taxon>Gentianales</taxon>
        <taxon>Apocynaceae</taxon>
        <taxon>Rauvolfioideae</taxon>
        <taxon>Vinceae</taxon>
        <taxon>Catharanthinae</taxon>
        <taxon>Catharanthus</taxon>
    </lineage>
</organism>
<proteinExistence type="predicted"/>
<dbReference type="EMBL" id="CM044704">
    <property type="protein sequence ID" value="KAI5666607.1"/>
    <property type="molecule type" value="Genomic_DNA"/>
</dbReference>
<dbReference type="Proteomes" id="UP001060085">
    <property type="component" value="Linkage Group LG04"/>
</dbReference>
<keyword evidence="2" id="KW-1185">Reference proteome</keyword>